<dbReference type="Gene3D" id="1.20.1250.20">
    <property type="entry name" value="MFS general substrate transporter like domains"/>
    <property type="match status" value="1"/>
</dbReference>
<feature type="transmembrane region" description="Helical" evidence="7">
    <location>
        <begin position="142"/>
        <end position="162"/>
    </location>
</feature>
<dbReference type="InterPro" id="IPR036259">
    <property type="entry name" value="MFS_trans_sf"/>
</dbReference>
<dbReference type="CDD" id="cd17329">
    <property type="entry name" value="MFS_MdtH_MDR_like"/>
    <property type="match status" value="1"/>
</dbReference>
<dbReference type="PANTHER" id="PTHR23517">
    <property type="entry name" value="RESISTANCE PROTEIN MDTM, PUTATIVE-RELATED-RELATED"/>
    <property type="match status" value="1"/>
</dbReference>
<dbReference type="InterPro" id="IPR050171">
    <property type="entry name" value="MFS_Transporters"/>
</dbReference>
<keyword evidence="2" id="KW-0813">Transport</keyword>
<evidence type="ECO:0000259" key="8">
    <source>
        <dbReference type="PROSITE" id="PS50850"/>
    </source>
</evidence>
<dbReference type="PANTHER" id="PTHR23517:SF3">
    <property type="entry name" value="INTEGRAL MEMBRANE TRANSPORT PROTEIN"/>
    <property type="match status" value="1"/>
</dbReference>
<evidence type="ECO:0000256" key="5">
    <source>
        <dbReference type="ARBA" id="ARBA00022989"/>
    </source>
</evidence>
<name>A0A0F9SYA3_9ZZZZ</name>
<comment type="caution">
    <text evidence="9">The sequence shown here is derived from an EMBL/GenBank/DDBJ whole genome shotgun (WGS) entry which is preliminary data.</text>
</comment>
<keyword evidence="3" id="KW-1003">Cell membrane</keyword>
<feature type="transmembrane region" description="Helical" evidence="7">
    <location>
        <begin position="81"/>
        <end position="98"/>
    </location>
</feature>
<feature type="transmembrane region" description="Helical" evidence="7">
    <location>
        <begin position="104"/>
        <end position="121"/>
    </location>
</feature>
<comment type="subcellular location">
    <subcellularLocation>
        <location evidence="1">Cell membrane</location>
        <topology evidence="1">Multi-pass membrane protein</topology>
    </subcellularLocation>
</comment>
<evidence type="ECO:0000256" key="4">
    <source>
        <dbReference type="ARBA" id="ARBA00022692"/>
    </source>
</evidence>
<feature type="transmembrane region" description="Helical" evidence="7">
    <location>
        <begin position="168"/>
        <end position="189"/>
    </location>
</feature>
<dbReference type="AlphaFoldDB" id="A0A0F9SYA3"/>
<gene>
    <name evidence="9" type="ORF">LCGC14_0416480</name>
</gene>
<evidence type="ECO:0000256" key="6">
    <source>
        <dbReference type="ARBA" id="ARBA00023136"/>
    </source>
</evidence>
<organism evidence="9">
    <name type="scientific">marine sediment metagenome</name>
    <dbReference type="NCBI Taxonomy" id="412755"/>
    <lineage>
        <taxon>unclassified sequences</taxon>
        <taxon>metagenomes</taxon>
        <taxon>ecological metagenomes</taxon>
    </lineage>
</organism>
<feature type="transmembrane region" description="Helical" evidence="7">
    <location>
        <begin position="311"/>
        <end position="333"/>
    </location>
</feature>
<feature type="transmembrane region" description="Helical" evidence="7">
    <location>
        <begin position="374"/>
        <end position="395"/>
    </location>
</feature>
<feature type="transmembrane region" description="Helical" evidence="7">
    <location>
        <begin position="216"/>
        <end position="236"/>
    </location>
</feature>
<dbReference type="PRINTS" id="PR01035">
    <property type="entry name" value="TCRTETA"/>
</dbReference>
<accession>A0A0F9SYA3</accession>
<evidence type="ECO:0000313" key="9">
    <source>
        <dbReference type="EMBL" id="KKN71899.1"/>
    </source>
</evidence>
<keyword evidence="4 7" id="KW-0812">Transmembrane</keyword>
<evidence type="ECO:0000256" key="7">
    <source>
        <dbReference type="SAM" id="Phobius"/>
    </source>
</evidence>
<feature type="transmembrane region" description="Helical" evidence="7">
    <location>
        <begin position="21"/>
        <end position="40"/>
    </location>
</feature>
<dbReference type="InterPro" id="IPR005829">
    <property type="entry name" value="Sugar_transporter_CS"/>
</dbReference>
<reference evidence="9" key="1">
    <citation type="journal article" date="2015" name="Nature">
        <title>Complex archaea that bridge the gap between prokaryotes and eukaryotes.</title>
        <authorList>
            <person name="Spang A."/>
            <person name="Saw J.H."/>
            <person name="Jorgensen S.L."/>
            <person name="Zaremba-Niedzwiedzka K."/>
            <person name="Martijn J."/>
            <person name="Lind A.E."/>
            <person name="van Eijk R."/>
            <person name="Schleper C."/>
            <person name="Guy L."/>
            <person name="Ettema T.J."/>
        </authorList>
    </citation>
    <scope>NUCLEOTIDE SEQUENCE</scope>
</reference>
<dbReference type="PROSITE" id="PS00216">
    <property type="entry name" value="SUGAR_TRANSPORT_1"/>
    <property type="match status" value="1"/>
</dbReference>
<dbReference type="GO" id="GO:0005886">
    <property type="term" value="C:plasma membrane"/>
    <property type="evidence" value="ECO:0007669"/>
    <property type="project" value="UniProtKB-SubCell"/>
</dbReference>
<dbReference type="SUPFAM" id="SSF103473">
    <property type="entry name" value="MFS general substrate transporter"/>
    <property type="match status" value="1"/>
</dbReference>
<evidence type="ECO:0000256" key="1">
    <source>
        <dbReference type="ARBA" id="ARBA00004651"/>
    </source>
</evidence>
<feature type="transmembrane region" description="Helical" evidence="7">
    <location>
        <begin position="287"/>
        <end position="305"/>
    </location>
</feature>
<feature type="domain" description="Major facilitator superfamily (MFS) profile" evidence="8">
    <location>
        <begin position="15"/>
        <end position="399"/>
    </location>
</feature>
<dbReference type="GO" id="GO:0022857">
    <property type="term" value="F:transmembrane transporter activity"/>
    <property type="evidence" value="ECO:0007669"/>
    <property type="project" value="InterPro"/>
</dbReference>
<dbReference type="InterPro" id="IPR011701">
    <property type="entry name" value="MFS"/>
</dbReference>
<evidence type="ECO:0000256" key="2">
    <source>
        <dbReference type="ARBA" id="ARBA00022448"/>
    </source>
</evidence>
<dbReference type="EMBL" id="LAZR01000374">
    <property type="protein sequence ID" value="KKN71899.1"/>
    <property type="molecule type" value="Genomic_DNA"/>
</dbReference>
<protein>
    <recommendedName>
        <fullName evidence="8">Major facilitator superfamily (MFS) profile domain-containing protein</fullName>
    </recommendedName>
</protein>
<dbReference type="Pfam" id="PF07690">
    <property type="entry name" value="MFS_1"/>
    <property type="match status" value="1"/>
</dbReference>
<keyword evidence="5 7" id="KW-1133">Transmembrane helix</keyword>
<feature type="transmembrane region" description="Helical" evidence="7">
    <location>
        <begin position="345"/>
        <end position="368"/>
    </location>
</feature>
<sequence length="408" mass="45469">MFTKIKRVYNEYPNAFKVLTLSTFIDMLGSFILYPFYALYITEHFGVGMTQVGFLFTFFSAGNILGGVVGGALADRYGRRVMVLIGLVVSGIGSIFLGLVNDLYIFYILSAFLGLFGNIGFPARQTMVADLLPTEKQAEGFGILRVSFNISATIGPLLGGFLATKSFMLLFIADAVSSLITAIIVYMVIPETKPQKNDDEPEESVMKTIKGYKEVLKDWVFVLFLLVSAVTVLVYMQMNSTLSVFLWNVHGFSIQSFGLLLSMNAIIVVIFQLWITRKISKYNSMKMMAFGTFFYMIGFGMYGFVSFPYMFFIAMIIITVGEMIVTPVGQAAAASFAPEDKRGRYMAVFGFQWAIPNLFGVLGAGLIMENLGPNWVWYIAGILCLISIVGFWLLLSVIKVRFSKEIEE</sequence>
<dbReference type="InterPro" id="IPR020846">
    <property type="entry name" value="MFS_dom"/>
</dbReference>
<dbReference type="InterPro" id="IPR001958">
    <property type="entry name" value="Tet-R_TetA/multi-R_MdtG-like"/>
</dbReference>
<proteinExistence type="predicted"/>
<dbReference type="PROSITE" id="PS50850">
    <property type="entry name" value="MFS"/>
    <property type="match status" value="1"/>
</dbReference>
<feature type="transmembrane region" description="Helical" evidence="7">
    <location>
        <begin position="256"/>
        <end position="275"/>
    </location>
</feature>
<evidence type="ECO:0000256" key="3">
    <source>
        <dbReference type="ARBA" id="ARBA00022475"/>
    </source>
</evidence>
<keyword evidence="6 7" id="KW-0472">Membrane</keyword>
<feature type="transmembrane region" description="Helical" evidence="7">
    <location>
        <begin position="52"/>
        <end position="74"/>
    </location>
</feature>